<evidence type="ECO:0000313" key="2">
    <source>
        <dbReference type="EMBL" id="TGZ80377.1"/>
    </source>
</evidence>
<sequence length="68" mass="8396">MLQRPLLHIAHFPPTLHNPLHLTHNPPQRPPHPRPQLQHARHHHHRHHYRRPQDRYHSSAPRRKRQHP</sequence>
<gene>
    <name evidence="2" type="ORF">EX30DRAFT_341620</name>
</gene>
<dbReference type="AlphaFoldDB" id="A0A4S2MV38"/>
<dbReference type="EMBL" id="ML220125">
    <property type="protein sequence ID" value="TGZ80377.1"/>
    <property type="molecule type" value="Genomic_DNA"/>
</dbReference>
<evidence type="ECO:0000256" key="1">
    <source>
        <dbReference type="SAM" id="MobiDB-lite"/>
    </source>
</evidence>
<dbReference type="InParanoid" id="A0A4S2MV38"/>
<keyword evidence="3" id="KW-1185">Reference proteome</keyword>
<accession>A0A4S2MV38</accession>
<evidence type="ECO:0000313" key="3">
    <source>
        <dbReference type="Proteomes" id="UP000298138"/>
    </source>
</evidence>
<organism evidence="2 3">
    <name type="scientific">Ascodesmis nigricans</name>
    <dbReference type="NCBI Taxonomy" id="341454"/>
    <lineage>
        <taxon>Eukaryota</taxon>
        <taxon>Fungi</taxon>
        <taxon>Dikarya</taxon>
        <taxon>Ascomycota</taxon>
        <taxon>Pezizomycotina</taxon>
        <taxon>Pezizomycetes</taxon>
        <taxon>Pezizales</taxon>
        <taxon>Ascodesmidaceae</taxon>
        <taxon>Ascodesmis</taxon>
    </lineage>
</organism>
<dbReference type="Proteomes" id="UP000298138">
    <property type="component" value="Unassembled WGS sequence"/>
</dbReference>
<feature type="region of interest" description="Disordered" evidence="1">
    <location>
        <begin position="1"/>
        <end position="68"/>
    </location>
</feature>
<feature type="compositionally biased region" description="Basic residues" evidence="1">
    <location>
        <begin position="39"/>
        <end position="50"/>
    </location>
</feature>
<reference evidence="2 3" key="1">
    <citation type="submission" date="2019-04" db="EMBL/GenBank/DDBJ databases">
        <title>Comparative genomics and transcriptomics to analyze fruiting body development in filamentous ascomycetes.</title>
        <authorList>
            <consortium name="DOE Joint Genome Institute"/>
            <person name="Lutkenhaus R."/>
            <person name="Traeger S."/>
            <person name="Breuer J."/>
            <person name="Kuo A."/>
            <person name="Lipzen A."/>
            <person name="Pangilinan J."/>
            <person name="Dilworth D."/>
            <person name="Sandor L."/>
            <person name="Poggeler S."/>
            <person name="Barry K."/>
            <person name="Grigoriev I.V."/>
            <person name="Nowrousian M."/>
        </authorList>
    </citation>
    <scope>NUCLEOTIDE SEQUENCE [LARGE SCALE GENOMIC DNA]</scope>
    <source>
        <strain evidence="2 3">CBS 389.68</strain>
    </source>
</reference>
<protein>
    <submittedName>
        <fullName evidence="2">Uncharacterized protein</fullName>
    </submittedName>
</protein>
<proteinExistence type="predicted"/>
<name>A0A4S2MV38_9PEZI</name>